<gene>
    <name evidence="2" type="ORF">TrLO_g12042</name>
</gene>
<dbReference type="Proteomes" id="UP001165122">
    <property type="component" value="Unassembled WGS sequence"/>
</dbReference>
<organism evidence="2 3">
    <name type="scientific">Triparma laevis f. longispina</name>
    <dbReference type="NCBI Taxonomy" id="1714387"/>
    <lineage>
        <taxon>Eukaryota</taxon>
        <taxon>Sar</taxon>
        <taxon>Stramenopiles</taxon>
        <taxon>Ochrophyta</taxon>
        <taxon>Bolidophyceae</taxon>
        <taxon>Parmales</taxon>
        <taxon>Triparmaceae</taxon>
        <taxon>Triparma</taxon>
    </lineage>
</organism>
<protein>
    <submittedName>
        <fullName evidence="2">Uncharacterized protein</fullName>
    </submittedName>
</protein>
<name>A0A9W7ASD2_9STRA</name>
<reference evidence="3" key="1">
    <citation type="journal article" date="2023" name="Commun. Biol.">
        <title>Genome analysis of Parmales, the sister group of diatoms, reveals the evolutionary specialization of diatoms from phago-mixotrophs to photoautotrophs.</title>
        <authorList>
            <person name="Ban H."/>
            <person name="Sato S."/>
            <person name="Yoshikawa S."/>
            <person name="Yamada K."/>
            <person name="Nakamura Y."/>
            <person name="Ichinomiya M."/>
            <person name="Sato N."/>
            <person name="Blanc-Mathieu R."/>
            <person name="Endo H."/>
            <person name="Kuwata A."/>
            <person name="Ogata H."/>
        </authorList>
    </citation>
    <scope>NUCLEOTIDE SEQUENCE [LARGE SCALE GENOMIC DNA]</scope>
    <source>
        <strain evidence="3">NIES 3700</strain>
    </source>
</reference>
<sequence length="145" mass="16619">MPPTYPNLDHPYFYFGTSSGQSSHSTITRLGQGVISLITEDLSGYCFDLERSILKKAERSEQKEDFKAEAAAAEEERMKRELETSQKLESSNPTSSERDAVTSVRMSMLQRMKSLTLAEEEVCERYLKGKEWNLEEAVQEFYSQN</sequence>
<evidence type="ECO:0000313" key="3">
    <source>
        <dbReference type="Proteomes" id="UP001165122"/>
    </source>
</evidence>
<dbReference type="OrthoDB" id="206675at2759"/>
<feature type="region of interest" description="Disordered" evidence="1">
    <location>
        <begin position="58"/>
        <end position="102"/>
    </location>
</feature>
<proteinExistence type="predicted"/>
<dbReference type="Pfam" id="PF14555">
    <property type="entry name" value="UBA_4"/>
    <property type="match status" value="1"/>
</dbReference>
<feature type="compositionally biased region" description="Basic and acidic residues" evidence="1">
    <location>
        <begin position="58"/>
        <end position="86"/>
    </location>
</feature>
<evidence type="ECO:0000313" key="2">
    <source>
        <dbReference type="EMBL" id="GMH73060.1"/>
    </source>
</evidence>
<evidence type="ECO:0000256" key="1">
    <source>
        <dbReference type="SAM" id="MobiDB-lite"/>
    </source>
</evidence>
<accession>A0A9W7ASD2</accession>
<comment type="caution">
    <text evidence="2">The sequence shown here is derived from an EMBL/GenBank/DDBJ whole genome shotgun (WGS) entry which is preliminary data.</text>
</comment>
<dbReference type="EMBL" id="BRXW01000665">
    <property type="protein sequence ID" value="GMH73060.1"/>
    <property type="molecule type" value="Genomic_DNA"/>
</dbReference>
<dbReference type="AlphaFoldDB" id="A0A9W7ASD2"/>
<dbReference type="Gene3D" id="1.10.8.10">
    <property type="entry name" value="DNA helicase RuvA subunit, C-terminal domain"/>
    <property type="match status" value="1"/>
</dbReference>
<dbReference type="CDD" id="cd14273">
    <property type="entry name" value="UBA_TAP-C_like"/>
    <property type="match status" value="1"/>
</dbReference>
<keyword evidence="3" id="KW-1185">Reference proteome</keyword>